<proteinExistence type="predicted"/>
<dbReference type="InterPro" id="IPR057670">
    <property type="entry name" value="SH3_retrovirus"/>
</dbReference>
<dbReference type="Proteomes" id="UP000736787">
    <property type="component" value="Unassembled WGS sequence"/>
</dbReference>
<evidence type="ECO:0000313" key="3">
    <source>
        <dbReference type="Proteomes" id="UP000736787"/>
    </source>
</evidence>
<name>A0A8T1A6U7_9STRA</name>
<gene>
    <name evidence="2" type="ORF">PC117_g28430</name>
</gene>
<feature type="domain" description="Retroviral polymerase SH3-like" evidence="1">
    <location>
        <begin position="6"/>
        <end position="43"/>
    </location>
</feature>
<protein>
    <recommendedName>
        <fullName evidence="1">Retroviral polymerase SH3-like domain-containing protein</fullName>
    </recommendedName>
</protein>
<evidence type="ECO:0000313" key="2">
    <source>
        <dbReference type="EMBL" id="KAG2870749.1"/>
    </source>
</evidence>
<dbReference type="AlphaFoldDB" id="A0A8T1A6U7"/>
<reference evidence="2" key="1">
    <citation type="submission" date="2018-10" db="EMBL/GenBank/DDBJ databases">
        <title>Effector identification in a new, highly contiguous assembly of the strawberry crown rot pathogen Phytophthora cactorum.</title>
        <authorList>
            <person name="Armitage A.D."/>
            <person name="Nellist C.F."/>
            <person name="Bates H."/>
            <person name="Vickerstaff R.J."/>
            <person name="Harrison R.J."/>
        </authorList>
    </citation>
    <scope>NUCLEOTIDE SEQUENCE</scope>
    <source>
        <strain evidence="2">4040</strain>
    </source>
</reference>
<evidence type="ECO:0000259" key="1">
    <source>
        <dbReference type="Pfam" id="PF25597"/>
    </source>
</evidence>
<dbReference type="EMBL" id="RCMK01004776">
    <property type="protein sequence ID" value="KAG2870749.1"/>
    <property type="molecule type" value="Genomic_DNA"/>
</dbReference>
<dbReference type="Pfam" id="PF25597">
    <property type="entry name" value="SH3_retrovirus"/>
    <property type="match status" value="1"/>
</dbReference>
<accession>A0A8T1A6U7</accession>
<sequence>MRVFGCRTYILTPKEKRLKWDPKARTGLFLGYEEVSKAYRLYDI</sequence>
<organism evidence="2 3">
    <name type="scientific">Phytophthora cactorum</name>
    <dbReference type="NCBI Taxonomy" id="29920"/>
    <lineage>
        <taxon>Eukaryota</taxon>
        <taxon>Sar</taxon>
        <taxon>Stramenopiles</taxon>
        <taxon>Oomycota</taxon>
        <taxon>Peronosporomycetes</taxon>
        <taxon>Peronosporales</taxon>
        <taxon>Peronosporaceae</taxon>
        <taxon>Phytophthora</taxon>
    </lineage>
</organism>
<comment type="caution">
    <text evidence="2">The sequence shown here is derived from an EMBL/GenBank/DDBJ whole genome shotgun (WGS) entry which is preliminary data.</text>
</comment>